<proteinExistence type="predicted"/>
<evidence type="ECO:0000313" key="2">
    <source>
        <dbReference type="EMBL" id="VAW29809.1"/>
    </source>
</evidence>
<dbReference type="InterPro" id="IPR010093">
    <property type="entry name" value="SinI_DNA-bd"/>
</dbReference>
<dbReference type="CDD" id="cd04762">
    <property type="entry name" value="HTH_MerR-trunc"/>
    <property type="match status" value="1"/>
</dbReference>
<name>A0A3B0UYX4_9ZZZZ</name>
<dbReference type="InterPro" id="IPR000551">
    <property type="entry name" value="MerR-type_HTH_dom"/>
</dbReference>
<feature type="domain" description="HTH merR-type" evidence="1">
    <location>
        <begin position="9"/>
        <end position="49"/>
    </location>
</feature>
<gene>
    <name evidence="2" type="ORF">MNBD_CHLOROFLEXI01-4138</name>
</gene>
<organism evidence="2">
    <name type="scientific">hydrothermal vent metagenome</name>
    <dbReference type="NCBI Taxonomy" id="652676"/>
    <lineage>
        <taxon>unclassified sequences</taxon>
        <taxon>metagenomes</taxon>
        <taxon>ecological metagenomes</taxon>
    </lineage>
</organism>
<dbReference type="InterPro" id="IPR009061">
    <property type="entry name" value="DNA-bd_dom_put_sf"/>
</dbReference>
<dbReference type="NCBIfam" id="TIGR01764">
    <property type="entry name" value="excise"/>
    <property type="match status" value="1"/>
</dbReference>
<dbReference type="Pfam" id="PF12728">
    <property type="entry name" value="HTH_17"/>
    <property type="match status" value="1"/>
</dbReference>
<dbReference type="Gene3D" id="1.10.1660.10">
    <property type="match status" value="1"/>
</dbReference>
<dbReference type="GO" id="GO:0006355">
    <property type="term" value="P:regulation of DNA-templated transcription"/>
    <property type="evidence" value="ECO:0007669"/>
    <property type="project" value="InterPro"/>
</dbReference>
<dbReference type="SUPFAM" id="SSF46955">
    <property type="entry name" value="Putative DNA-binding domain"/>
    <property type="match status" value="1"/>
</dbReference>
<dbReference type="InterPro" id="IPR041657">
    <property type="entry name" value="HTH_17"/>
</dbReference>
<protein>
    <recommendedName>
        <fullName evidence="1">HTH merR-type domain-containing protein</fullName>
    </recommendedName>
</protein>
<dbReference type="AlphaFoldDB" id="A0A3B0UYX4"/>
<sequence length="208" mass="23762">MENEWISLKETAELLGVHPATVRAWGDKGELPMRRTPGGHRRFRRAAVEARVATPDRSQISGIQLVVQNMVGRARIELSEGALNDESWYQQLDDTARQQLRQIGHRLLHIFIEFLTEDAQPQLIHDEAKAIGRDYERMGRQSGLSLQETTRAYLYFREFLSQTVYDMAETVGTHGPIHWGQIHQKIITITNDVLLAMIAAYEEQQNGA</sequence>
<evidence type="ECO:0000259" key="1">
    <source>
        <dbReference type="PROSITE" id="PS50937"/>
    </source>
</evidence>
<dbReference type="EMBL" id="UOEU01000006">
    <property type="protein sequence ID" value="VAW29809.1"/>
    <property type="molecule type" value="Genomic_DNA"/>
</dbReference>
<accession>A0A3B0UYX4</accession>
<reference evidence="2" key="1">
    <citation type="submission" date="2018-06" db="EMBL/GenBank/DDBJ databases">
        <authorList>
            <person name="Zhirakovskaya E."/>
        </authorList>
    </citation>
    <scope>NUCLEOTIDE SEQUENCE</scope>
</reference>
<dbReference type="GO" id="GO:0003677">
    <property type="term" value="F:DNA binding"/>
    <property type="evidence" value="ECO:0007669"/>
    <property type="project" value="InterPro"/>
</dbReference>
<dbReference type="PROSITE" id="PS50937">
    <property type="entry name" value="HTH_MERR_2"/>
    <property type="match status" value="1"/>
</dbReference>